<feature type="domain" description="DUF397" evidence="1">
    <location>
        <begin position="26"/>
        <end position="78"/>
    </location>
</feature>
<dbReference type="OrthoDB" id="4316979at2"/>
<accession>A0A365H3B6</accession>
<comment type="caution">
    <text evidence="2">The sequence shown here is derived from an EMBL/GenBank/DDBJ whole genome shotgun (WGS) entry which is preliminary data.</text>
</comment>
<name>A0A365H3B6_9ACTN</name>
<evidence type="ECO:0000313" key="2">
    <source>
        <dbReference type="EMBL" id="RAY13516.1"/>
    </source>
</evidence>
<gene>
    <name evidence="2" type="ORF">DPM19_20950</name>
</gene>
<sequence>MEPSKITWRKSSRSQATTDNCVEVAATWRKASHSSSEGNCVEITAIAPVVAVRDSRDPDGPRLILAPGTWHALSERIKHGAHDLP</sequence>
<protein>
    <submittedName>
        <fullName evidence="2">DUF397 domain-containing protein</fullName>
    </submittedName>
</protein>
<evidence type="ECO:0000259" key="1">
    <source>
        <dbReference type="Pfam" id="PF04149"/>
    </source>
</evidence>
<dbReference type="Proteomes" id="UP000251891">
    <property type="component" value="Unassembled WGS sequence"/>
</dbReference>
<dbReference type="AlphaFoldDB" id="A0A365H3B6"/>
<reference evidence="2 3" key="1">
    <citation type="submission" date="2018-06" db="EMBL/GenBank/DDBJ databases">
        <title>Actinomadura craniellae sp. nov. isolated from marine sponge Craniella sp.</title>
        <authorList>
            <person name="Li L."/>
            <person name="Xu Q.H."/>
            <person name="Lin H.W."/>
            <person name="Lu Y.H."/>
        </authorList>
    </citation>
    <scope>NUCLEOTIDE SEQUENCE [LARGE SCALE GENOMIC DNA]</scope>
    <source>
        <strain evidence="2 3">LHW63021</strain>
    </source>
</reference>
<dbReference type="InterPro" id="IPR007278">
    <property type="entry name" value="DUF397"/>
</dbReference>
<evidence type="ECO:0000313" key="3">
    <source>
        <dbReference type="Proteomes" id="UP000251891"/>
    </source>
</evidence>
<organism evidence="2 3">
    <name type="scientific">Actinomadura craniellae</name>
    <dbReference type="NCBI Taxonomy" id="2231787"/>
    <lineage>
        <taxon>Bacteria</taxon>
        <taxon>Bacillati</taxon>
        <taxon>Actinomycetota</taxon>
        <taxon>Actinomycetes</taxon>
        <taxon>Streptosporangiales</taxon>
        <taxon>Thermomonosporaceae</taxon>
        <taxon>Actinomadura</taxon>
    </lineage>
</organism>
<keyword evidence="3" id="KW-1185">Reference proteome</keyword>
<dbReference type="Pfam" id="PF04149">
    <property type="entry name" value="DUF397"/>
    <property type="match status" value="1"/>
</dbReference>
<proteinExistence type="predicted"/>
<dbReference type="EMBL" id="QLYX01000009">
    <property type="protein sequence ID" value="RAY13516.1"/>
    <property type="molecule type" value="Genomic_DNA"/>
</dbReference>